<evidence type="ECO:0000313" key="4">
    <source>
        <dbReference type="Proteomes" id="UP001632038"/>
    </source>
</evidence>
<dbReference type="Proteomes" id="UP001632038">
    <property type="component" value="Unassembled WGS sequence"/>
</dbReference>
<reference evidence="4" key="1">
    <citation type="journal article" date="2024" name="IScience">
        <title>Strigolactones Initiate the Formation of Haustorium-like Structures in Castilleja.</title>
        <authorList>
            <person name="Buerger M."/>
            <person name="Peterson D."/>
            <person name="Chory J."/>
        </authorList>
    </citation>
    <scope>NUCLEOTIDE SEQUENCE [LARGE SCALE GENOMIC DNA]</scope>
</reference>
<gene>
    <name evidence="3" type="ORF">CASFOL_001529</name>
</gene>
<name>A0ABD3EN90_9LAMI</name>
<feature type="chain" id="PRO_5044832027" evidence="2">
    <location>
        <begin position="28"/>
        <end position="63"/>
    </location>
</feature>
<feature type="region of interest" description="Disordered" evidence="1">
    <location>
        <begin position="33"/>
        <end position="63"/>
    </location>
</feature>
<dbReference type="EMBL" id="JAVIJP010000004">
    <property type="protein sequence ID" value="KAL3654544.1"/>
    <property type="molecule type" value="Genomic_DNA"/>
</dbReference>
<organism evidence="3 4">
    <name type="scientific">Castilleja foliolosa</name>
    <dbReference type="NCBI Taxonomy" id="1961234"/>
    <lineage>
        <taxon>Eukaryota</taxon>
        <taxon>Viridiplantae</taxon>
        <taxon>Streptophyta</taxon>
        <taxon>Embryophyta</taxon>
        <taxon>Tracheophyta</taxon>
        <taxon>Spermatophyta</taxon>
        <taxon>Magnoliopsida</taxon>
        <taxon>eudicotyledons</taxon>
        <taxon>Gunneridae</taxon>
        <taxon>Pentapetalae</taxon>
        <taxon>asterids</taxon>
        <taxon>lamiids</taxon>
        <taxon>Lamiales</taxon>
        <taxon>Orobanchaceae</taxon>
        <taxon>Pedicularideae</taxon>
        <taxon>Castillejinae</taxon>
        <taxon>Castilleja</taxon>
    </lineage>
</organism>
<evidence type="ECO:0000256" key="2">
    <source>
        <dbReference type="SAM" id="SignalP"/>
    </source>
</evidence>
<evidence type="ECO:0000256" key="1">
    <source>
        <dbReference type="SAM" id="MobiDB-lite"/>
    </source>
</evidence>
<dbReference type="AlphaFoldDB" id="A0ABD3EN90"/>
<accession>A0ABD3EN90</accession>
<feature type="signal peptide" evidence="2">
    <location>
        <begin position="1"/>
        <end position="27"/>
    </location>
</feature>
<feature type="compositionally biased region" description="Polar residues" evidence="1">
    <location>
        <begin position="54"/>
        <end position="63"/>
    </location>
</feature>
<protein>
    <submittedName>
        <fullName evidence="3">Uncharacterized protein</fullName>
    </submittedName>
</protein>
<evidence type="ECO:0000313" key="3">
    <source>
        <dbReference type="EMBL" id="KAL3654544.1"/>
    </source>
</evidence>
<comment type="caution">
    <text evidence="3">The sequence shown here is derived from an EMBL/GenBank/DDBJ whole genome shotgun (WGS) entry which is preliminary data.</text>
</comment>
<proteinExistence type="predicted"/>
<sequence>MATAARAIEGQRRFILLLLETATSVVAMASKLENHNNSSSLNSKPLADGDGISKQHQLNIGYT</sequence>
<keyword evidence="4" id="KW-1185">Reference proteome</keyword>
<keyword evidence="2" id="KW-0732">Signal</keyword>